<proteinExistence type="predicted"/>
<dbReference type="EMBL" id="BTSY01000002">
    <property type="protein sequence ID" value="GMT13958.1"/>
    <property type="molecule type" value="Genomic_DNA"/>
</dbReference>
<dbReference type="Proteomes" id="UP001432322">
    <property type="component" value="Unassembled WGS sequence"/>
</dbReference>
<reference evidence="1" key="1">
    <citation type="submission" date="2023-10" db="EMBL/GenBank/DDBJ databases">
        <title>Genome assembly of Pristionchus species.</title>
        <authorList>
            <person name="Yoshida K."/>
            <person name="Sommer R.J."/>
        </authorList>
    </citation>
    <scope>NUCLEOTIDE SEQUENCE</scope>
    <source>
        <strain evidence="1">RS5133</strain>
    </source>
</reference>
<dbReference type="AlphaFoldDB" id="A0AAV5V6L2"/>
<feature type="non-terminal residue" evidence="1">
    <location>
        <position position="65"/>
    </location>
</feature>
<name>A0AAV5V6L2_9BILA</name>
<keyword evidence="2" id="KW-1185">Reference proteome</keyword>
<sequence>MVFINISNSYVAPPLGDICSTMILIRQSLHSARFLVTLLTEVLKVPGYGLCRPIVWGNLSPYLQV</sequence>
<organism evidence="1 2">
    <name type="scientific">Pristionchus fissidentatus</name>
    <dbReference type="NCBI Taxonomy" id="1538716"/>
    <lineage>
        <taxon>Eukaryota</taxon>
        <taxon>Metazoa</taxon>
        <taxon>Ecdysozoa</taxon>
        <taxon>Nematoda</taxon>
        <taxon>Chromadorea</taxon>
        <taxon>Rhabditida</taxon>
        <taxon>Rhabditina</taxon>
        <taxon>Diplogasteromorpha</taxon>
        <taxon>Diplogasteroidea</taxon>
        <taxon>Neodiplogasteridae</taxon>
        <taxon>Pristionchus</taxon>
    </lineage>
</organism>
<accession>A0AAV5V6L2</accession>
<evidence type="ECO:0000313" key="2">
    <source>
        <dbReference type="Proteomes" id="UP001432322"/>
    </source>
</evidence>
<comment type="caution">
    <text evidence="1">The sequence shown here is derived from an EMBL/GenBank/DDBJ whole genome shotgun (WGS) entry which is preliminary data.</text>
</comment>
<evidence type="ECO:0000313" key="1">
    <source>
        <dbReference type="EMBL" id="GMT13958.1"/>
    </source>
</evidence>
<gene>
    <name evidence="1" type="ORF">PFISCL1PPCAC_5255</name>
</gene>
<evidence type="ECO:0008006" key="3">
    <source>
        <dbReference type="Google" id="ProtNLM"/>
    </source>
</evidence>
<protein>
    <recommendedName>
        <fullName evidence="3">G protein-coupled receptor</fullName>
    </recommendedName>
</protein>